<keyword evidence="1" id="KW-0472">Membrane</keyword>
<reference evidence="2" key="1">
    <citation type="journal article" date="2015" name="Nature">
        <title>Complex archaea that bridge the gap between prokaryotes and eukaryotes.</title>
        <authorList>
            <person name="Spang A."/>
            <person name="Saw J.H."/>
            <person name="Jorgensen S.L."/>
            <person name="Zaremba-Niedzwiedzka K."/>
            <person name="Martijn J."/>
            <person name="Lind A.E."/>
            <person name="van Eijk R."/>
            <person name="Schleper C."/>
            <person name="Guy L."/>
            <person name="Ettema T.J."/>
        </authorList>
    </citation>
    <scope>NUCLEOTIDE SEQUENCE</scope>
</reference>
<organism evidence="2">
    <name type="scientific">marine sediment metagenome</name>
    <dbReference type="NCBI Taxonomy" id="412755"/>
    <lineage>
        <taxon>unclassified sequences</taxon>
        <taxon>metagenomes</taxon>
        <taxon>ecological metagenomes</taxon>
    </lineage>
</organism>
<gene>
    <name evidence="2" type="ORF">LCGC14_0967180</name>
</gene>
<evidence type="ECO:0000313" key="2">
    <source>
        <dbReference type="EMBL" id="KKN17309.1"/>
    </source>
</evidence>
<keyword evidence="1" id="KW-1133">Transmembrane helix</keyword>
<dbReference type="AlphaFoldDB" id="A0A0F9NH84"/>
<proteinExistence type="predicted"/>
<accession>A0A0F9NH84</accession>
<feature type="transmembrane region" description="Helical" evidence="1">
    <location>
        <begin position="104"/>
        <end position="128"/>
    </location>
</feature>
<keyword evidence="1" id="KW-0812">Transmembrane</keyword>
<name>A0A0F9NH84_9ZZZZ</name>
<dbReference type="EMBL" id="LAZR01003535">
    <property type="protein sequence ID" value="KKN17309.1"/>
    <property type="molecule type" value="Genomic_DNA"/>
</dbReference>
<protein>
    <submittedName>
        <fullName evidence="2">Uncharacterized protein</fullName>
    </submittedName>
</protein>
<comment type="caution">
    <text evidence="2">The sequence shown here is derived from an EMBL/GenBank/DDBJ whole genome shotgun (WGS) entry which is preliminary data.</text>
</comment>
<sequence>MAKASVLYITEDRLVRKKRMSYLGEWLFDSNAQRGWFTLRKFFINIKGRMGVPIDERWAMPVSPYREDKYDEESIRLRTDVTSRISQAIEVWKNMEAKEGRLNVLVWGVTIVVTCSVLVFLVMAVLIASGKVQL</sequence>
<evidence type="ECO:0000256" key="1">
    <source>
        <dbReference type="SAM" id="Phobius"/>
    </source>
</evidence>